<evidence type="ECO:0000313" key="12">
    <source>
        <dbReference type="Proteomes" id="UP001144204"/>
    </source>
</evidence>
<dbReference type="Pfam" id="PF01281">
    <property type="entry name" value="Ribosomal_L9_N"/>
    <property type="match status" value="1"/>
</dbReference>
<dbReference type="Gene3D" id="3.10.430.100">
    <property type="entry name" value="Ribosomal protein L9, C-terminal domain"/>
    <property type="match status" value="1"/>
</dbReference>
<dbReference type="GO" id="GO:0006412">
    <property type="term" value="P:translation"/>
    <property type="evidence" value="ECO:0007669"/>
    <property type="project" value="UniProtKB-UniRule"/>
</dbReference>
<organism evidence="11 12">
    <name type="scientific">Philodulcilactobacillus myokoensis</name>
    <dbReference type="NCBI Taxonomy" id="2929573"/>
    <lineage>
        <taxon>Bacteria</taxon>
        <taxon>Bacillati</taxon>
        <taxon>Bacillota</taxon>
        <taxon>Bacilli</taxon>
        <taxon>Lactobacillales</taxon>
        <taxon>Lactobacillaceae</taxon>
        <taxon>Philodulcilactobacillus</taxon>
    </lineage>
</organism>
<comment type="function">
    <text evidence="1 8">Binds to the 23S rRNA.</text>
</comment>
<evidence type="ECO:0000313" key="11">
    <source>
        <dbReference type="EMBL" id="GLB46241.1"/>
    </source>
</evidence>
<feature type="domain" description="Ribosomal protein L9" evidence="10">
    <location>
        <begin position="13"/>
        <end position="40"/>
    </location>
</feature>
<reference evidence="11" key="2">
    <citation type="journal article" date="2023" name="PLoS ONE">
        <title>Philodulcilactobacillus myokoensis gen. nov., sp. nov., a fructophilic, acidophilic, and agar-phobic lactic acid bacterium isolated from fermented vegetable extracts.</title>
        <authorList>
            <person name="Kouya T."/>
            <person name="Ishiyama Y."/>
            <person name="Ohashi S."/>
            <person name="Kumakubo R."/>
            <person name="Yamazaki T."/>
            <person name="Otaki T."/>
        </authorList>
    </citation>
    <scope>NUCLEOTIDE SEQUENCE</scope>
    <source>
        <strain evidence="11">WR16-4</strain>
    </source>
</reference>
<evidence type="ECO:0000259" key="10">
    <source>
        <dbReference type="PROSITE" id="PS00651"/>
    </source>
</evidence>
<dbReference type="AlphaFoldDB" id="A0A9W6AZV5"/>
<dbReference type="SUPFAM" id="SSF55658">
    <property type="entry name" value="L9 N-domain-like"/>
    <property type="match status" value="1"/>
</dbReference>
<evidence type="ECO:0000256" key="2">
    <source>
        <dbReference type="ARBA" id="ARBA00010605"/>
    </source>
</evidence>
<keyword evidence="3 8" id="KW-0699">rRNA-binding</keyword>
<dbReference type="NCBIfam" id="TIGR00158">
    <property type="entry name" value="L9"/>
    <property type="match status" value="1"/>
</dbReference>
<dbReference type="InterPro" id="IPR020070">
    <property type="entry name" value="Ribosomal_bL9_N"/>
</dbReference>
<reference evidence="11" key="1">
    <citation type="submission" date="2022-07" db="EMBL/GenBank/DDBJ databases">
        <authorList>
            <person name="Kouya T."/>
            <person name="Ishiyama Y."/>
        </authorList>
    </citation>
    <scope>NUCLEOTIDE SEQUENCE</scope>
    <source>
        <strain evidence="11">WR16-4</strain>
    </source>
</reference>
<keyword evidence="12" id="KW-1185">Reference proteome</keyword>
<keyword evidence="6 8" id="KW-0687">Ribonucleoprotein</keyword>
<evidence type="ECO:0000256" key="6">
    <source>
        <dbReference type="ARBA" id="ARBA00023274"/>
    </source>
</evidence>
<name>A0A9W6AZV5_9LACO</name>
<dbReference type="PROSITE" id="PS00651">
    <property type="entry name" value="RIBOSOMAL_L9"/>
    <property type="match status" value="1"/>
</dbReference>
<gene>
    <name evidence="8 11" type="primary">rplI</name>
    <name evidence="11" type="ORF">WR164_02200</name>
</gene>
<keyword evidence="9" id="KW-0175">Coiled coil</keyword>
<dbReference type="FunFam" id="3.10.430.100:FF:000002">
    <property type="entry name" value="50S ribosomal protein L9"/>
    <property type="match status" value="1"/>
</dbReference>
<evidence type="ECO:0000256" key="3">
    <source>
        <dbReference type="ARBA" id="ARBA00022730"/>
    </source>
</evidence>
<dbReference type="InterPro" id="IPR020594">
    <property type="entry name" value="Ribosomal_bL9_bac/chp"/>
</dbReference>
<keyword evidence="4 8" id="KW-0694">RNA-binding</keyword>
<proteinExistence type="inferred from homology"/>
<dbReference type="GO" id="GO:0005840">
    <property type="term" value="C:ribosome"/>
    <property type="evidence" value="ECO:0007669"/>
    <property type="project" value="UniProtKB-KW"/>
</dbReference>
<dbReference type="SUPFAM" id="SSF55653">
    <property type="entry name" value="Ribosomal protein L9 C-domain"/>
    <property type="match status" value="1"/>
</dbReference>
<evidence type="ECO:0000256" key="1">
    <source>
        <dbReference type="ARBA" id="ARBA00003058"/>
    </source>
</evidence>
<protein>
    <recommendedName>
        <fullName evidence="7 8">Large ribosomal subunit protein bL9</fullName>
    </recommendedName>
</protein>
<dbReference type="InterPro" id="IPR009027">
    <property type="entry name" value="Ribosomal_bL9/RNase_H1_N"/>
</dbReference>
<dbReference type="GO" id="GO:0003735">
    <property type="term" value="F:structural constituent of ribosome"/>
    <property type="evidence" value="ECO:0007669"/>
    <property type="project" value="InterPro"/>
</dbReference>
<dbReference type="InterPro" id="IPR000244">
    <property type="entry name" value="Ribosomal_bL9"/>
</dbReference>
<feature type="coiled-coil region" evidence="9">
    <location>
        <begin position="48"/>
        <end position="75"/>
    </location>
</feature>
<evidence type="ECO:0000256" key="8">
    <source>
        <dbReference type="HAMAP-Rule" id="MF_00503"/>
    </source>
</evidence>
<evidence type="ECO:0000256" key="4">
    <source>
        <dbReference type="ARBA" id="ARBA00022884"/>
    </source>
</evidence>
<dbReference type="Pfam" id="PF03948">
    <property type="entry name" value="Ribosomal_L9_C"/>
    <property type="match status" value="1"/>
</dbReference>
<evidence type="ECO:0000256" key="9">
    <source>
        <dbReference type="SAM" id="Coils"/>
    </source>
</evidence>
<dbReference type="InterPro" id="IPR036935">
    <property type="entry name" value="Ribosomal_bL9_N_sf"/>
</dbReference>
<dbReference type="InterPro" id="IPR036791">
    <property type="entry name" value="Ribosomal_bL9_C_sf"/>
</dbReference>
<dbReference type="InterPro" id="IPR020069">
    <property type="entry name" value="Ribosomal_bL9_C"/>
</dbReference>
<sequence length="150" mass="16656">MKVIFLQDVKGKGKRGEVKEVADGYAQNFLIRLGKARAASKGAMSKLNAEKRADSEEEQAELDRAKNLKTKLEDDKTVVQLSAKSGKDGRLFGSITSKQIVQSLKKQFNIQVNKKKVELSSPIRSLGYTNVPVKLHHQVTANIRVHVAEK</sequence>
<dbReference type="RefSeq" id="WP_286135697.1">
    <property type="nucleotide sequence ID" value="NZ_BRPL01000002.1"/>
</dbReference>
<dbReference type="HAMAP" id="MF_00503">
    <property type="entry name" value="Ribosomal_bL9"/>
    <property type="match status" value="1"/>
</dbReference>
<evidence type="ECO:0000256" key="7">
    <source>
        <dbReference type="ARBA" id="ARBA00035292"/>
    </source>
</evidence>
<dbReference type="Proteomes" id="UP001144204">
    <property type="component" value="Unassembled WGS sequence"/>
</dbReference>
<dbReference type="FunFam" id="3.40.5.10:FF:000002">
    <property type="entry name" value="50S ribosomal protein L9"/>
    <property type="match status" value="1"/>
</dbReference>
<dbReference type="GO" id="GO:0019843">
    <property type="term" value="F:rRNA binding"/>
    <property type="evidence" value="ECO:0007669"/>
    <property type="project" value="UniProtKB-UniRule"/>
</dbReference>
<accession>A0A9W6AZV5</accession>
<keyword evidence="5 8" id="KW-0689">Ribosomal protein</keyword>
<dbReference type="Gene3D" id="3.40.5.10">
    <property type="entry name" value="Ribosomal protein L9, N-terminal domain"/>
    <property type="match status" value="1"/>
</dbReference>
<comment type="similarity">
    <text evidence="2 8">Belongs to the bacterial ribosomal protein bL9 family.</text>
</comment>
<dbReference type="GO" id="GO:1990904">
    <property type="term" value="C:ribonucleoprotein complex"/>
    <property type="evidence" value="ECO:0007669"/>
    <property type="project" value="UniProtKB-KW"/>
</dbReference>
<dbReference type="PANTHER" id="PTHR21368">
    <property type="entry name" value="50S RIBOSOMAL PROTEIN L9"/>
    <property type="match status" value="1"/>
</dbReference>
<comment type="caution">
    <text evidence="11">The sequence shown here is derived from an EMBL/GenBank/DDBJ whole genome shotgun (WGS) entry which is preliminary data.</text>
</comment>
<dbReference type="EMBL" id="BRPL01000002">
    <property type="protein sequence ID" value="GLB46241.1"/>
    <property type="molecule type" value="Genomic_DNA"/>
</dbReference>
<evidence type="ECO:0000256" key="5">
    <source>
        <dbReference type="ARBA" id="ARBA00022980"/>
    </source>
</evidence>